<feature type="domain" description="GUN4-like" evidence="2">
    <location>
        <begin position="77"/>
        <end position="210"/>
    </location>
</feature>
<proteinExistence type="predicted"/>
<gene>
    <name evidence="3" type="ORF">BC008_22255</name>
</gene>
<dbReference type="PANTHER" id="PTHR34800:SF1">
    <property type="entry name" value="TETRAPYRROLE-BINDING PROTEIN, CHLOROPLASTIC"/>
    <property type="match status" value="1"/>
</dbReference>
<dbReference type="GO" id="GO:0030288">
    <property type="term" value="C:outer membrane-bounded periplasmic space"/>
    <property type="evidence" value="ECO:0007669"/>
    <property type="project" value="TreeGrafter"/>
</dbReference>
<keyword evidence="4" id="KW-1185">Reference proteome</keyword>
<dbReference type="GO" id="GO:0046906">
    <property type="term" value="F:tetrapyrrole binding"/>
    <property type="evidence" value="ECO:0007669"/>
    <property type="project" value="TreeGrafter"/>
</dbReference>
<keyword evidence="1" id="KW-0175">Coiled coil</keyword>
<dbReference type="Gene3D" id="1.10.10.1770">
    <property type="entry name" value="Gun4-like"/>
    <property type="match status" value="1"/>
</dbReference>
<feature type="coiled-coil region" evidence="1">
    <location>
        <begin position="1"/>
        <end position="70"/>
    </location>
</feature>
<name>A0A0V7ZMJ8_9CYAN</name>
<dbReference type="AlphaFoldDB" id="A0A0V7ZMJ8"/>
<dbReference type="Gene3D" id="1.25.40.620">
    <property type="match status" value="1"/>
</dbReference>
<organism evidence="3 4">
    <name type="scientific">Mastigocoleus testarum BC008</name>
    <dbReference type="NCBI Taxonomy" id="371196"/>
    <lineage>
        <taxon>Bacteria</taxon>
        <taxon>Bacillati</taxon>
        <taxon>Cyanobacteriota</taxon>
        <taxon>Cyanophyceae</taxon>
        <taxon>Nostocales</taxon>
        <taxon>Hapalosiphonaceae</taxon>
        <taxon>Mastigocoleus</taxon>
    </lineage>
</organism>
<dbReference type="EMBL" id="LMTZ01000105">
    <property type="protein sequence ID" value="KST65704.1"/>
    <property type="molecule type" value="Genomic_DNA"/>
</dbReference>
<dbReference type="OrthoDB" id="7915178at2"/>
<evidence type="ECO:0000259" key="2">
    <source>
        <dbReference type="Pfam" id="PF05419"/>
    </source>
</evidence>
<accession>A0A0V7ZMJ8</accession>
<dbReference type="PANTHER" id="PTHR34800">
    <property type="entry name" value="TETRAPYRROLE-BINDING PROTEIN, CHLOROPLASTIC"/>
    <property type="match status" value="1"/>
</dbReference>
<protein>
    <recommendedName>
        <fullName evidence="2">GUN4-like domain-containing protein</fullName>
    </recommendedName>
</protein>
<dbReference type="SUPFAM" id="SSF140869">
    <property type="entry name" value="GUN4-like"/>
    <property type="match status" value="1"/>
</dbReference>
<comment type="caution">
    <text evidence="3">The sequence shown here is derived from an EMBL/GenBank/DDBJ whole genome shotgun (WGS) entry which is preliminary data.</text>
</comment>
<sequence length="233" mass="27408">MNELENHTHNLSSQLFEIQQQLNELRSRLSEVQLIVKKNSESFNKQSTTIEGESKQNSKLSEQLSAIENNLSLVSDVVRYRPLRDMLAAEKWEEADKETTRLIADIAGHEDLEEFRPDQVQHFPCVHLQVIDNLWLNYSKERFGFSIQVRIYQEEGGNIETTIEQDSDIIRRWGKRLGWRAENRWRKCEELDWTLNAPIGCHPSRWWNSPFGSKMTNYFLARLINCELNSGNR</sequence>
<dbReference type="InterPro" id="IPR008629">
    <property type="entry name" value="GUN4-like"/>
</dbReference>
<dbReference type="Proteomes" id="UP000053372">
    <property type="component" value="Unassembled WGS sequence"/>
</dbReference>
<evidence type="ECO:0000256" key="1">
    <source>
        <dbReference type="SAM" id="Coils"/>
    </source>
</evidence>
<dbReference type="Pfam" id="PF05419">
    <property type="entry name" value="GUN4"/>
    <property type="match status" value="1"/>
</dbReference>
<dbReference type="CDD" id="cd16383">
    <property type="entry name" value="GUN4"/>
    <property type="match status" value="1"/>
</dbReference>
<dbReference type="RefSeq" id="WP_027845238.1">
    <property type="nucleotide sequence ID" value="NZ_LMTZ01000105.1"/>
</dbReference>
<dbReference type="InterPro" id="IPR037215">
    <property type="entry name" value="GUN4-like_sf"/>
</dbReference>
<evidence type="ECO:0000313" key="4">
    <source>
        <dbReference type="Proteomes" id="UP000053372"/>
    </source>
</evidence>
<evidence type="ECO:0000313" key="3">
    <source>
        <dbReference type="EMBL" id="KST65704.1"/>
    </source>
</evidence>
<reference evidence="3 4" key="1">
    <citation type="journal article" date="2015" name="Genome Announc.">
        <title>Draft Genome of the Euendolithic (true boring) Cyanobacterium Mastigocoleus testarum strain BC008.</title>
        <authorList>
            <person name="Guida B.S."/>
            <person name="Garcia-Pichel F."/>
        </authorList>
    </citation>
    <scope>NUCLEOTIDE SEQUENCE [LARGE SCALE GENOMIC DNA]</scope>
    <source>
        <strain evidence="3 4">BC008</strain>
    </source>
</reference>